<dbReference type="NCBIfam" id="TIGR01727">
    <property type="entry name" value="oligo_HPY"/>
    <property type="match status" value="1"/>
</dbReference>
<protein>
    <submittedName>
        <fullName evidence="9">Oligopeptide/dipeptide ABC transporter ATP-binding protein</fullName>
    </submittedName>
</protein>
<proteinExistence type="inferred from homology"/>
<dbReference type="Pfam" id="PF00005">
    <property type="entry name" value="ABC_tran"/>
    <property type="match status" value="1"/>
</dbReference>
<dbReference type="Proteomes" id="UP001595710">
    <property type="component" value="Unassembled WGS sequence"/>
</dbReference>
<dbReference type="Gene3D" id="3.40.50.300">
    <property type="entry name" value="P-loop containing nucleotide triphosphate hydrolases"/>
    <property type="match status" value="1"/>
</dbReference>
<dbReference type="SUPFAM" id="SSF52540">
    <property type="entry name" value="P-loop containing nucleoside triphosphate hydrolases"/>
    <property type="match status" value="1"/>
</dbReference>
<sequence length="321" mass="35039">MSLLEVKDLGVQFQTGDGIVSAVNGVNFTLEKGKTLGIVGESGSGKSQTVFSIMGLLAQNGWATGSVKFDGVEILNLPEQGLNKIRAEKIAMIFQDPMTSLNPYIKVSEQLMEVLILHKGMNREEALAESIRMLDAVRIPEAASRIHLYPHEFSGGMRQRVMIAMALLCRPELLIADEPTTALDVTVQAQIMDLLADLQKDFGTSIILITHDLGVVAGSCEDTLVMYGGKVMEYANTTDLFKTPSHPYTKGLLSAIPRLDHVGSELHTIPGNPPNMMNMPVGCPFSPRCEHATDQCHKEPAALVNYDGKRLRACHKPVEEI</sequence>
<evidence type="ECO:0000256" key="5">
    <source>
        <dbReference type="ARBA" id="ARBA00022741"/>
    </source>
</evidence>
<dbReference type="PANTHER" id="PTHR43297:SF7">
    <property type="entry name" value="D,D-DIPEPTIDE TRANSPORT ATP-BINDING PROTEIN DDPD-RELATED"/>
    <property type="match status" value="1"/>
</dbReference>
<dbReference type="RefSeq" id="WP_290281005.1">
    <property type="nucleotide sequence ID" value="NZ_JAUFQI010000001.1"/>
</dbReference>
<keyword evidence="7" id="KW-0472">Membrane</keyword>
<dbReference type="EMBL" id="JBHRYN010000003">
    <property type="protein sequence ID" value="MFC3700282.1"/>
    <property type="molecule type" value="Genomic_DNA"/>
</dbReference>
<evidence type="ECO:0000256" key="7">
    <source>
        <dbReference type="ARBA" id="ARBA00023136"/>
    </source>
</evidence>
<dbReference type="PROSITE" id="PS50893">
    <property type="entry name" value="ABC_TRANSPORTER_2"/>
    <property type="match status" value="1"/>
</dbReference>
<gene>
    <name evidence="9" type="ORF">ACFOND_01415</name>
</gene>
<dbReference type="InterPro" id="IPR003593">
    <property type="entry name" value="AAA+_ATPase"/>
</dbReference>
<feature type="domain" description="ABC transporter" evidence="8">
    <location>
        <begin position="4"/>
        <end position="253"/>
    </location>
</feature>
<keyword evidence="3" id="KW-0813">Transport</keyword>
<evidence type="ECO:0000256" key="3">
    <source>
        <dbReference type="ARBA" id="ARBA00022448"/>
    </source>
</evidence>
<organism evidence="9 10">
    <name type="scientific">Reinekea marina</name>
    <dbReference type="NCBI Taxonomy" id="1310421"/>
    <lineage>
        <taxon>Bacteria</taxon>
        <taxon>Pseudomonadati</taxon>
        <taxon>Pseudomonadota</taxon>
        <taxon>Gammaproteobacteria</taxon>
        <taxon>Oceanospirillales</taxon>
        <taxon>Saccharospirillaceae</taxon>
        <taxon>Reinekea</taxon>
    </lineage>
</organism>
<comment type="similarity">
    <text evidence="2">Belongs to the ABC transporter superfamily.</text>
</comment>
<dbReference type="InterPro" id="IPR013563">
    <property type="entry name" value="Oligopep_ABC_C"/>
</dbReference>
<dbReference type="PANTHER" id="PTHR43297">
    <property type="entry name" value="OLIGOPEPTIDE TRANSPORT ATP-BINDING PROTEIN APPD"/>
    <property type="match status" value="1"/>
</dbReference>
<evidence type="ECO:0000259" key="8">
    <source>
        <dbReference type="PROSITE" id="PS50893"/>
    </source>
</evidence>
<comment type="subcellular location">
    <subcellularLocation>
        <location evidence="1">Cell inner membrane</location>
        <topology evidence="1">Peripheral membrane protein</topology>
    </subcellularLocation>
</comment>
<dbReference type="Pfam" id="PF08352">
    <property type="entry name" value="oligo_HPY"/>
    <property type="match status" value="1"/>
</dbReference>
<evidence type="ECO:0000313" key="10">
    <source>
        <dbReference type="Proteomes" id="UP001595710"/>
    </source>
</evidence>
<dbReference type="SMART" id="SM00382">
    <property type="entry name" value="AAA"/>
    <property type="match status" value="1"/>
</dbReference>
<name>A0ABV7WMT8_9GAMM</name>
<dbReference type="InterPro" id="IPR050388">
    <property type="entry name" value="ABC_Ni/Peptide_Import"/>
</dbReference>
<keyword evidence="5" id="KW-0547">Nucleotide-binding</keyword>
<evidence type="ECO:0000256" key="6">
    <source>
        <dbReference type="ARBA" id="ARBA00022840"/>
    </source>
</evidence>
<keyword evidence="4" id="KW-1003">Cell membrane</keyword>
<accession>A0ABV7WMT8</accession>
<dbReference type="CDD" id="cd03257">
    <property type="entry name" value="ABC_NikE_OppD_transporters"/>
    <property type="match status" value="1"/>
</dbReference>
<evidence type="ECO:0000256" key="1">
    <source>
        <dbReference type="ARBA" id="ARBA00004417"/>
    </source>
</evidence>
<evidence type="ECO:0000313" key="9">
    <source>
        <dbReference type="EMBL" id="MFC3700282.1"/>
    </source>
</evidence>
<dbReference type="GO" id="GO:0005524">
    <property type="term" value="F:ATP binding"/>
    <property type="evidence" value="ECO:0007669"/>
    <property type="project" value="UniProtKB-KW"/>
</dbReference>
<dbReference type="InterPro" id="IPR027417">
    <property type="entry name" value="P-loop_NTPase"/>
</dbReference>
<comment type="caution">
    <text evidence="9">The sequence shown here is derived from an EMBL/GenBank/DDBJ whole genome shotgun (WGS) entry which is preliminary data.</text>
</comment>
<keyword evidence="6 9" id="KW-0067">ATP-binding</keyword>
<dbReference type="InterPro" id="IPR017871">
    <property type="entry name" value="ABC_transporter-like_CS"/>
</dbReference>
<dbReference type="InterPro" id="IPR003439">
    <property type="entry name" value="ABC_transporter-like_ATP-bd"/>
</dbReference>
<evidence type="ECO:0000256" key="2">
    <source>
        <dbReference type="ARBA" id="ARBA00005417"/>
    </source>
</evidence>
<keyword evidence="10" id="KW-1185">Reference proteome</keyword>
<dbReference type="PROSITE" id="PS00211">
    <property type="entry name" value="ABC_TRANSPORTER_1"/>
    <property type="match status" value="1"/>
</dbReference>
<reference evidence="10" key="1">
    <citation type="journal article" date="2019" name="Int. J. Syst. Evol. Microbiol.">
        <title>The Global Catalogue of Microorganisms (GCM) 10K type strain sequencing project: providing services to taxonomists for standard genome sequencing and annotation.</title>
        <authorList>
            <consortium name="The Broad Institute Genomics Platform"/>
            <consortium name="The Broad Institute Genome Sequencing Center for Infectious Disease"/>
            <person name="Wu L."/>
            <person name="Ma J."/>
        </authorList>
    </citation>
    <scope>NUCLEOTIDE SEQUENCE [LARGE SCALE GENOMIC DNA]</scope>
    <source>
        <strain evidence="10">CECT 8288</strain>
    </source>
</reference>
<evidence type="ECO:0000256" key="4">
    <source>
        <dbReference type="ARBA" id="ARBA00022475"/>
    </source>
</evidence>